<dbReference type="OrthoDB" id="9776544at2"/>
<evidence type="ECO:0000256" key="1">
    <source>
        <dbReference type="ARBA" id="ARBA00023002"/>
    </source>
</evidence>
<dbReference type="InterPro" id="IPR055170">
    <property type="entry name" value="GFO_IDH_MocA-like_dom"/>
</dbReference>
<reference evidence="5 6" key="1">
    <citation type="submission" date="2016-01" db="EMBL/GenBank/DDBJ databases">
        <title>Complete genome sequence of a soil Actinobacterium, Isoptericola dokdonensis DS-3.</title>
        <authorList>
            <person name="Kwon S.-K."/>
            <person name="Kim J.F."/>
        </authorList>
    </citation>
    <scope>NUCLEOTIDE SEQUENCE [LARGE SCALE GENOMIC DNA]</scope>
    <source>
        <strain evidence="5 6">DS-3</strain>
    </source>
</reference>
<dbReference type="SUPFAM" id="SSF55347">
    <property type="entry name" value="Glyceraldehyde-3-phosphate dehydrogenase-like, C-terminal domain"/>
    <property type="match status" value="1"/>
</dbReference>
<accession>A0A161IIH0</accession>
<dbReference type="RefSeq" id="WP_068202946.1">
    <property type="nucleotide sequence ID" value="NZ_CP014209.1"/>
</dbReference>
<evidence type="ECO:0000259" key="3">
    <source>
        <dbReference type="Pfam" id="PF01408"/>
    </source>
</evidence>
<dbReference type="EC" id="1.-.-.-" evidence="5"/>
<keyword evidence="2" id="KW-0520">NAD</keyword>
<feature type="domain" description="Gfo/Idh/MocA-like oxidoreductase N-terminal" evidence="3">
    <location>
        <begin position="7"/>
        <end position="120"/>
    </location>
</feature>
<dbReference type="Gene3D" id="3.30.360.10">
    <property type="entry name" value="Dihydrodipicolinate Reductase, domain 2"/>
    <property type="match status" value="1"/>
</dbReference>
<gene>
    <name evidence="5" type="primary">yvaA_3</name>
    <name evidence="5" type="ORF">I598_2163</name>
</gene>
<dbReference type="Proteomes" id="UP000076794">
    <property type="component" value="Chromosome"/>
</dbReference>
<evidence type="ECO:0000259" key="4">
    <source>
        <dbReference type="Pfam" id="PF22725"/>
    </source>
</evidence>
<dbReference type="GO" id="GO:0000166">
    <property type="term" value="F:nucleotide binding"/>
    <property type="evidence" value="ECO:0007669"/>
    <property type="project" value="InterPro"/>
</dbReference>
<dbReference type="SUPFAM" id="SSF51735">
    <property type="entry name" value="NAD(P)-binding Rossmann-fold domains"/>
    <property type="match status" value="1"/>
</dbReference>
<keyword evidence="6" id="KW-1185">Reference proteome</keyword>
<organism evidence="5 6">
    <name type="scientific">Isoptericola dokdonensis DS-3</name>
    <dbReference type="NCBI Taxonomy" id="1300344"/>
    <lineage>
        <taxon>Bacteria</taxon>
        <taxon>Bacillati</taxon>
        <taxon>Actinomycetota</taxon>
        <taxon>Actinomycetes</taxon>
        <taxon>Micrococcales</taxon>
        <taxon>Promicromonosporaceae</taxon>
        <taxon>Isoptericola</taxon>
    </lineage>
</organism>
<dbReference type="KEGG" id="ido:I598_2163"/>
<protein>
    <submittedName>
        <fullName evidence="5">Putative oxidoreductase YvaA</fullName>
        <ecNumber evidence="5">1.-.-.-</ecNumber>
    </submittedName>
</protein>
<evidence type="ECO:0000256" key="2">
    <source>
        <dbReference type="ARBA" id="ARBA00023027"/>
    </source>
</evidence>
<dbReference type="Pfam" id="PF22725">
    <property type="entry name" value="GFO_IDH_MocA_C3"/>
    <property type="match status" value="1"/>
</dbReference>
<dbReference type="PANTHER" id="PTHR43818:SF11">
    <property type="entry name" value="BCDNA.GH03377"/>
    <property type="match status" value="1"/>
</dbReference>
<dbReference type="GO" id="GO:0016491">
    <property type="term" value="F:oxidoreductase activity"/>
    <property type="evidence" value="ECO:0007669"/>
    <property type="project" value="UniProtKB-KW"/>
</dbReference>
<dbReference type="Gene3D" id="3.40.50.720">
    <property type="entry name" value="NAD(P)-binding Rossmann-like Domain"/>
    <property type="match status" value="1"/>
</dbReference>
<dbReference type="PATRIC" id="fig|1300344.3.peg.2172"/>
<keyword evidence="1 5" id="KW-0560">Oxidoreductase</keyword>
<feature type="domain" description="GFO/IDH/MocA-like oxidoreductase" evidence="4">
    <location>
        <begin position="132"/>
        <end position="267"/>
    </location>
</feature>
<evidence type="ECO:0000313" key="6">
    <source>
        <dbReference type="Proteomes" id="UP000076794"/>
    </source>
</evidence>
<dbReference type="InterPro" id="IPR050463">
    <property type="entry name" value="Gfo/Idh/MocA_oxidrdct_glycsds"/>
</dbReference>
<dbReference type="STRING" id="1300344.I598_2163"/>
<dbReference type="PANTHER" id="PTHR43818">
    <property type="entry name" value="BCDNA.GH03377"/>
    <property type="match status" value="1"/>
</dbReference>
<evidence type="ECO:0000313" key="5">
    <source>
        <dbReference type="EMBL" id="ANC31704.1"/>
    </source>
</evidence>
<proteinExistence type="predicted"/>
<dbReference type="InterPro" id="IPR000683">
    <property type="entry name" value="Gfo/Idh/MocA-like_OxRdtase_N"/>
</dbReference>
<name>A0A161IIH0_9MICO</name>
<dbReference type="AlphaFoldDB" id="A0A161IIH0"/>
<sequence length="371" mass="37168">MGEPHGVGIVGLGVISKQYLATLAGHPRVRVAAVTDLDRDRAHEVAAGLPGARVAADLDDLLAGDDVATVLDLTTPGVHAQVALACAAAGKDRFGEKPLAVDLAASRTVMDAAAAAGTRVGCAPDTVLGTGVQTARAAVEAGLLGTPTAAVATWVSAGHERWHPNPGFYYAPGGGPLLDMGPYYLTSLVHLLGPVAWVQGAASRSRDARTIGSGPRAGEQVPVEVATHVTGVLGHVGGALSTVTVSFDAVASHARPIEVHGTEGSLVVPDPNRFAGDVELNRLGGDGWEVLEPSAGFADAGRGIGLLEMAGAAGTGDAGGAPRAGGDVGLHVMEVMSGLLTSAGTGERLAMTTAPAVPPLVPLTAPEVWRG</sequence>
<dbReference type="Pfam" id="PF01408">
    <property type="entry name" value="GFO_IDH_MocA"/>
    <property type="match status" value="1"/>
</dbReference>
<dbReference type="InterPro" id="IPR036291">
    <property type="entry name" value="NAD(P)-bd_dom_sf"/>
</dbReference>
<dbReference type="EMBL" id="CP014209">
    <property type="protein sequence ID" value="ANC31704.1"/>
    <property type="molecule type" value="Genomic_DNA"/>
</dbReference>